<protein>
    <submittedName>
        <fullName evidence="1">Uncharacterized protein</fullName>
    </submittedName>
</protein>
<organism evidence="1">
    <name type="scientific">Vitis vinifera</name>
    <name type="common">Grape</name>
    <dbReference type="NCBI Taxonomy" id="29760"/>
    <lineage>
        <taxon>Eukaryota</taxon>
        <taxon>Viridiplantae</taxon>
        <taxon>Streptophyta</taxon>
        <taxon>Embryophyta</taxon>
        <taxon>Tracheophyta</taxon>
        <taxon>Spermatophyta</taxon>
        <taxon>Magnoliopsida</taxon>
        <taxon>eudicotyledons</taxon>
        <taxon>Gunneridae</taxon>
        <taxon>Pentapetalae</taxon>
        <taxon>rosids</taxon>
        <taxon>Vitales</taxon>
        <taxon>Vitaceae</taxon>
        <taxon>Viteae</taxon>
        <taxon>Vitis</taxon>
    </lineage>
</organism>
<gene>
    <name evidence="1" type="ORF">VITISV_034758</name>
</gene>
<sequence length="108" mass="12143">MASQLRNTLRNGVLAVKWGISRCGSFATISQLRNGTRVPKGHFAAAKIFADDARRLRNHFAAGNDFRNEAWGAAKLFHSERRFSQRPFLGYEISQTMLSPCFRAPLDS</sequence>
<dbReference type="EMBL" id="AM442502">
    <property type="protein sequence ID" value="CAN65129.1"/>
    <property type="molecule type" value="Genomic_DNA"/>
</dbReference>
<reference evidence="1" key="1">
    <citation type="journal article" date="2007" name="PLoS ONE">
        <title>The first genome sequence of an elite grapevine cultivar (Pinot noir Vitis vinifera L.): coping with a highly heterozygous genome.</title>
        <authorList>
            <person name="Velasco R."/>
            <person name="Zharkikh A."/>
            <person name="Troggio M."/>
            <person name="Cartwright D.A."/>
            <person name="Cestaro A."/>
            <person name="Pruss D."/>
            <person name="Pindo M."/>
            <person name="FitzGerald L.M."/>
            <person name="Vezzulli S."/>
            <person name="Reid J."/>
            <person name="Malacarne G."/>
            <person name="Iliev D."/>
            <person name="Coppola G."/>
            <person name="Wardell B."/>
            <person name="Micheletti D."/>
            <person name="Macalma T."/>
            <person name="Facci M."/>
            <person name="Mitchell J.T."/>
            <person name="Perazzolli M."/>
            <person name="Eldredge G."/>
            <person name="Gatto P."/>
            <person name="Oyzerski R."/>
            <person name="Moretto M."/>
            <person name="Gutin N."/>
            <person name="Stefanini M."/>
            <person name="Chen Y."/>
            <person name="Segala C."/>
            <person name="Davenport C."/>
            <person name="Dematte L."/>
            <person name="Mraz A."/>
            <person name="Battilana J."/>
            <person name="Stormo K."/>
            <person name="Costa F."/>
            <person name="Tao Q."/>
            <person name="Si-Ammour A."/>
            <person name="Harkins T."/>
            <person name="Lackey A."/>
            <person name="Perbost C."/>
            <person name="Taillon B."/>
            <person name="Stella A."/>
            <person name="Solovyev V."/>
            <person name="Fawcett J.A."/>
            <person name="Sterck L."/>
            <person name="Vandepoele K."/>
            <person name="Grando S.M."/>
            <person name="Toppo S."/>
            <person name="Moser C."/>
            <person name="Lanchbury J."/>
            <person name="Bogden R."/>
            <person name="Skolnick M."/>
            <person name="Sgaramella V."/>
            <person name="Bhatnagar S.K."/>
            <person name="Fontana P."/>
            <person name="Gutin A."/>
            <person name="Van de Peer Y."/>
            <person name="Salamini F."/>
            <person name="Viola R."/>
        </authorList>
    </citation>
    <scope>NUCLEOTIDE SEQUENCE</scope>
</reference>
<accession>A5B0L0</accession>
<name>A5B0L0_VITVI</name>
<dbReference type="AlphaFoldDB" id="A5B0L0"/>
<proteinExistence type="predicted"/>
<evidence type="ECO:0000313" key="1">
    <source>
        <dbReference type="EMBL" id="CAN65129.1"/>
    </source>
</evidence>